<keyword evidence="3" id="KW-1185">Reference proteome</keyword>
<protein>
    <submittedName>
        <fullName evidence="2">HD domain-containing protein</fullName>
    </submittedName>
</protein>
<dbReference type="Gene3D" id="1.10.3210.10">
    <property type="entry name" value="Hypothetical protein af1432"/>
    <property type="match status" value="1"/>
</dbReference>
<gene>
    <name evidence="2" type="ORF">EXD82_07735</name>
</gene>
<feature type="domain" description="HD" evidence="1">
    <location>
        <begin position="45"/>
        <end position="158"/>
    </location>
</feature>
<comment type="caution">
    <text evidence="2">The sequence shown here is derived from an EMBL/GenBank/DDBJ whole genome shotgun (WGS) entry which is preliminary data.</text>
</comment>
<evidence type="ECO:0000313" key="3">
    <source>
        <dbReference type="Proteomes" id="UP000317863"/>
    </source>
</evidence>
<dbReference type="InterPro" id="IPR006675">
    <property type="entry name" value="HDIG_dom"/>
</dbReference>
<dbReference type="EMBL" id="SGJB01000013">
    <property type="protein sequence ID" value="TQQ84218.1"/>
    <property type="molecule type" value="Genomic_DNA"/>
</dbReference>
<dbReference type="Pfam" id="PF01966">
    <property type="entry name" value="HD"/>
    <property type="match status" value="1"/>
</dbReference>
<dbReference type="OrthoDB" id="68032at2"/>
<dbReference type="CDD" id="cd00077">
    <property type="entry name" value="HDc"/>
    <property type="match status" value="1"/>
</dbReference>
<dbReference type="AlphaFoldDB" id="A0A544QU50"/>
<accession>A0A544QU50</accession>
<dbReference type="Proteomes" id="UP000317863">
    <property type="component" value="Unassembled WGS sequence"/>
</dbReference>
<dbReference type="NCBIfam" id="TIGR00277">
    <property type="entry name" value="HDIG"/>
    <property type="match status" value="1"/>
</dbReference>
<dbReference type="PANTHER" id="PTHR43155:SF2">
    <property type="entry name" value="CYCLIC DI-GMP PHOSPHODIESTERASE PA4108"/>
    <property type="match status" value="1"/>
</dbReference>
<reference evidence="2 3" key="1">
    <citation type="submission" date="2019-02" db="EMBL/GenBank/DDBJ databases">
        <title>Peptostreptococcaceae bacterium ZHW00191 nov., a new bacterium isolated from the human gut.</title>
        <authorList>
            <person name="Zhou H.-W."/>
            <person name="Chen X.-J."/>
        </authorList>
    </citation>
    <scope>NUCLEOTIDE SEQUENCE [LARGE SCALE GENOMIC DNA]</scope>
    <source>
        <strain evidence="2 3">ZHW00191</strain>
    </source>
</reference>
<dbReference type="RefSeq" id="WP_142536339.1">
    <property type="nucleotide sequence ID" value="NZ_SGJB01000013.1"/>
</dbReference>
<proteinExistence type="predicted"/>
<evidence type="ECO:0000259" key="1">
    <source>
        <dbReference type="Pfam" id="PF01966"/>
    </source>
</evidence>
<sequence length="161" mass="19168">MIKRIKQFYINLTDRYGEKDDLFVRSILDDYEYSLFSKLSGSEKKHSVRVANEIKRISREKNISDTLLIKAALLHDIGKSRKRINIIDKSIIVILNSITSGKLRNINTAKVQCYYNHSEYSYDMLKDYEDNERLLYIIKNHHRDIYDDEEMMIFQFADDKS</sequence>
<organism evidence="2 3">
    <name type="scientific">Peptacetobacter hominis</name>
    <dbReference type="NCBI Taxonomy" id="2743610"/>
    <lineage>
        <taxon>Bacteria</taxon>
        <taxon>Bacillati</taxon>
        <taxon>Bacillota</taxon>
        <taxon>Clostridia</taxon>
        <taxon>Peptostreptococcales</taxon>
        <taxon>Peptostreptococcaceae</taxon>
        <taxon>Peptacetobacter</taxon>
    </lineage>
</organism>
<dbReference type="SUPFAM" id="SSF109604">
    <property type="entry name" value="HD-domain/PDEase-like"/>
    <property type="match status" value="1"/>
</dbReference>
<evidence type="ECO:0000313" key="2">
    <source>
        <dbReference type="EMBL" id="TQQ84218.1"/>
    </source>
</evidence>
<dbReference type="PANTHER" id="PTHR43155">
    <property type="entry name" value="CYCLIC DI-GMP PHOSPHODIESTERASE PA4108-RELATED"/>
    <property type="match status" value="1"/>
</dbReference>
<dbReference type="InterPro" id="IPR003607">
    <property type="entry name" value="HD/PDEase_dom"/>
</dbReference>
<name>A0A544QU50_9FIRM</name>
<dbReference type="InterPro" id="IPR006674">
    <property type="entry name" value="HD_domain"/>
</dbReference>